<dbReference type="InterPro" id="IPR000847">
    <property type="entry name" value="LysR_HTH_N"/>
</dbReference>
<keyword evidence="4" id="KW-0804">Transcription</keyword>
<dbReference type="Proteomes" id="UP000234778">
    <property type="component" value="Unassembled WGS sequence"/>
</dbReference>
<dbReference type="InterPro" id="IPR036388">
    <property type="entry name" value="WH-like_DNA-bd_sf"/>
</dbReference>
<dbReference type="EMBL" id="PKHA01000004">
    <property type="protein sequence ID" value="PKY98784.1"/>
    <property type="molecule type" value="Genomic_DNA"/>
</dbReference>
<dbReference type="PANTHER" id="PTHR30346:SF28">
    <property type="entry name" value="HTH-TYPE TRANSCRIPTIONAL REGULATOR CYNR"/>
    <property type="match status" value="1"/>
</dbReference>
<dbReference type="RefSeq" id="WP_006548493.1">
    <property type="nucleotide sequence ID" value="NZ_JAHAIH010000003.1"/>
</dbReference>
<gene>
    <name evidence="6" type="ORF">CYJ26_05130</name>
</gene>
<organism evidence="6 7">
    <name type="scientific">Actinomyces urogenitalis</name>
    <dbReference type="NCBI Taxonomy" id="103621"/>
    <lineage>
        <taxon>Bacteria</taxon>
        <taxon>Bacillati</taxon>
        <taxon>Actinomycetota</taxon>
        <taxon>Actinomycetes</taxon>
        <taxon>Actinomycetales</taxon>
        <taxon>Actinomycetaceae</taxon>
        <taxon>Actinomyces</taxon>
    </lineage>
</organism>
<dbReference type="InterPro" id="IPR005119">
    <property type="entry name" value="LysR_subst-bd"/>
</dbReference>
<dbReference type="SUPFAM" id="SSF46785">
    <property type="entry name" value="Winged helix' DNA-binding domain"/>
    <property type="match status" value="1"/>
</dbReference>
<dbReference type="InterPro" id="IPR036390">
    <property type="entry name" value="WH_DNA-bd_sf"/>
</dbReference>
<dbReference type="Pfam" id="PF03466">
    <property type="entry name" value="LysR_substrate"/>
    <property type="match status" value="1"/>
</dbReference>
<comment type="caution">
    <text evidence="6">The sequence shown here is derived from an EMBL/GenBank/DDBJ whole genome shotgun (WGS) entry which is preliminary data.</text>
</comment>
<keyword evidence="2" id="KW-0805">Transcription regulation</keyword>
<dbReference type="PROSITE" id="PS50931">
    <property type="entry name" value="HTH_LYSR"/>
    <property type="match status" value="1"/>
</dbReference>
<evidence type="ECO:0000313" key="7">
    <source>
        <dbReference type="Proteomes" id="UP000234778"/>
    </source>
</evidence>
<evidence type="ECO:0000256" key="4">
    <source>
        <dbReference type="ARBA" id="ARBA00023163"/>
    </source>
</evidence>
<evidence type="ECO:0000259" key="5">
    <source>
        <dbReference type="PROSITE" id="PS50931"/>
    </source>
</evidence>
<dbReference type="GO" id="GO:0003677">
    <property type="term" value="F:DNA binding"/>
    <property type="evidence" value="ECO:0007669"/>
    <property type="project" value="UniProtKB-KW"/>
</dbReference>
<reference evidence="6 7" key="1">
    <citation type="submission" date="2017-12" db="EMBL/GenBank/DDBJ databases">
        <title>Phylogenetic diversity of female urinary microbiome.</title>
        <authorList>
            <person name="Thomas-White K."/>
            <person name="Wolfe A.J."/>
        </authorList>
    </citation>
    <scope>NUCLEOTIDE SEQUENCE [LARGE SCALE GENOMIC DNA]</scope>
    <source>
        <strain evidence="6 7">UMB0319</strain>
    </source>
</reference>
<dbReference type="Pfam" id="PF00126">
    <property type="entry name" value="HTH_1"/>
    <property type="match status" value="1"/>
</dbReference>
<accession>A0A2I1KT23</accession>
<evidence type="ECO:0000313" key="6">
    <source>
        <dbReference type="EMBL" id="PKY98784.1"/>
    </source>
</evidence>
<keyword evidence="3" id="KW-0238">DNA-binding</keyword>
<evidence type="ECO:0000256" key="2">
    <source>
        <dbReference type="ARBA" id="ARBA00023015"/>
    </source>
</evidence>
<evidence type="ECO:0000256" key="1">
    <source>
        <dbReference type="ARBA" id="ARBA00009437"/>
    </source>
</evidence>
<dbReference type="Gene3D" id="1.10.10.10">
    <property type="entry name" value="Winged helix-like DNA-binding domain superfamily/Winged helix DNA-binding domain"/>
    <property type="match status" value="1"/>
</dbReference>
<feature type="domain" description="HTH lysR-type" evidence="5">
    <location>
        <begin position="1"/>
        <end position="58"/>
    </location>
</feature>
<dbReference type="SUPFAM" id="SSF53850">
    <property type="entry name" value="Periplasmic binding protein-like II"/>
    <property type="match status" value="1"/>
</dbReference>
<protein>
    <submittedName>
        <fullName evidence="6">LysR family transcriptional regulator</fullName>
    </submittedName>
</protein>
<name>A0A2I1KT23_9ACTO</name>
<dbReference type="Gene3D" id="3.40.190.290">
    <property type="match status" value="1"/>
</dbReference>
<dbReference type="FunFam" id="1.10.10.10:FF:000001">
    <property type="entry name" value="LysR family transcriptional regulator"/>
    <property type="match status" value="1"/>
</dbReference>
<dbReference type="GeneID" id="81708315"/>
<proteinExistence type="inferred from homology"/>
<dbReference type="CDD" id="cd05466">
    <property type="entry name" value="PBP2_LTTR_substrate"/>
    <property type="match status" value="1"/>
</dbReference>
<dbReference type="AlphaFoldDB" id="A0A2I1KT23"/>
<sequence length="280" mass="30791">MDFDQLRQLEAIARLGTVSAAARELHLSQPALSRSLARLEKELGHQLFERAGRRLVLSDVGDVGLEHARALLRAEAAMRAAVDEAARRLRTLRVGTVAPAPLWRLTALTVERFPQRLMTSSMLSEQEVASGVREGSLDLGITLRPHSLPTVHSAPLMAENLAVVLPRDHGLAGHEDVSFAELDGETFLLFSDIGFWRGVCDEYLAGSTFVLQQDREVFRSMAASTELAYFVTDAPSLAGVPAGRVVVPIRDTSAHATFYLVCHEEARPEAEEVFAWVRSR</sequence>
<dbReference type="PRINTS" id="PR00039">
    <property type="entry name" value="HTHLYSR"/>
</dbReference>
<dbReference type="PANTHER" id="PTHR30346">
    <property type="entry name" value="TRANSCRIPTIONAL DUAL REGULATOR HCAR-RELATED"/>
    <property type="match status" value="1"/>
</dbReference>
<dbReference type="GO" id="GO:0032993">
    <property type="term" value="C:protein-DNA complex"/>
    <property type="evidence" value="ECO:0007669"/>
    <property type="project" value="TreeGrafter"/>
</dbReference>
<comment type="similarity">
    <text evidence="1">Belongs to the LysR transcriptional regulatory family.</text>
</comment>
<evidence type="ECO:0000256" key="3">
    <source>
        <dbReference type="ARBA" id="ARBA00023125"/>
    </source>
</evidence>
<dbReference type="GO" id="GO:0003700">
    <property type="term" value="F:DNA-binding transcription factor activity"/>
    <property type="evidence" value="ECO:0007669"/>
    <property type="project" value="InterPro"/>
</dbReference>